<feature type="compositionally biased region" description="Polar residues" evidence="1">
    <location>
        <begin position="125"/>
        <end position="138"/>
    </location>
</feature>
<gene>
    <name evidence="4" type="ORF">BDV98DRAFT_559025</name>
</gene>
<dbReference type="InterPro" id="IPR013144">
    <property type="entry name" value="CRA_dom"/>
</dbReference>
<feature type="compositionally biased region" description="Polar residues" evidence="1">
    <location>
        <begin position="479"/>
        <end position="490"/>
    </location>
</feature>
<dbReference type="SMART" id="SM00668">
    <property type="entry name" value="CTLH"/>
    <property type="match status" value="1"/>
</dbReference>
<dbReference type="STRING" id="1884261.A0A5C3QZH8"/>
<protein>
    <recommendedName>
        <fullName evidence="6">Concanavalin A-like lectin/glucanase domain-containing protein</fullName>
    </recommendedName>
</protein>
<feature type="region of interest" description="Disordered" evidence="1">
    <location>
        <begin position="157"/>
        <end position="217"/>
    </location>
</feature>
<sequence>MSGRTSASASIPIPRSSSSSSPARTIDALIPISLSPTSSRARLQSGSTSSQYDPRRASIGRSPVIIGGTSISPTRSTHIRSPPSQSRSFQPRVVRAEGVSRSSDHPPSPQRTRRISSPGVGVRGTSASRSSLHTTTTPYIRPSYLEHSSFRHLLQEETSRGRTGDHSTIIEPVQSGASGGGRRRTHTPSDDSDEDEGSSNAPEDYEASTSPVPAESPVLILPTRWGETFRHHVLSVSQDGRDISFQGPSNASSEKKEAAAARTNYPVPAACGIYFFEVEILAKGPANKGHISIGFSGPEVRLNRLPGWEKHSWGYHTDTGCCCATEKDGSPFGPVCRMGDIIGCGIDFSQRKAFYTKNGSFLGYVFQGIGSECDLYPSVGLRYPGESIRANFGHEPFKFDIDYMVQQQRHSVWDRILHTPTNHDALTTVHGLAGDSPAINPSSTPAPDAQLAFEQTFKAPLHKLVLSYLIHHGHAKTTRALQAQSRNTDATSPWTIDSSSSSTDVDMDATSPPLPDDIDVRNSAVDAVIKGDIDTALQQTQTHFPSLLLDDDGLVLFKLKCRKFIELILGTAELKKRMDALLAAERASVVTGSAAGVILTEGDGDGDDGLMDDMDVDEDSTSPSPIPPSAKSSNGLSVPNGNGSERPRRVSSARRPHSSVSNEAVTAYEVALTQALTYGQLLQKDYGKDPREEVKMLFKRTFSIVAYHDPISAGPDTLAIVGQEARASFANELNQAILKSQGRPAQPPLETLYRRAAASLLQLGLLGEGAAAFADIQKELLDT</sequence>
<dbReference type="SMART" id="SM00757">
    <property type="entry name" value="CRA"/>
    <property type="match status" value="1"/>
</dbReference>
<feature type="compositionally biased region" description="Acidic residues" evidence="1">
    <location>
        <begin position="602"/>
        <end position="620"/>
    </location>
</feature>
<dbReference type="SUPFAM" id="SSF49899">
    <property type="entry name" value="Concanavalin A-like lectins/glucanases"/>
    <property type="match status" value="1"/>
</dbReference>
<feature type="compositionally biased region" description="Polar residues" evidence="1">
    <location>
        <begin position="34"/>
        <end position="52"/>
    </location>
</feature>
<dbReference type="Proteomes" id="UP000305067">
    <property type="component" value="Unassembled WGS sequence"/>
</dbReference>
<feature type="compositionally biased region" description="Polar residues" evidence="1">
    <location>
        <begin position="634"/>
        <end position="643"/>
    </location>
</feature>
<feature type="compositionally biased region" description="Low complexity" evidence="1">
    <location>
        <begin position="1"/>
        <end position="26"/>
    </location>
</feature>
<evidence type="ECO:0000313" key="5">
    <source>
        <dbReference type="Proteomes" id="UP000305067"/>
    </source>
</evidence>
<evidence type="ECO:0000259" key="2">
    <source>
        <dbReference type="PROSITE" id="PS50188"/>
    </source>
</evidence>
<dbReference type="PANTHER" id="PTHR12864">
    <property type="entry name" value="RAN BINDING PROTEIN 9-RELATED"/>
    <property type="match status" value="1"/>
</dbReference>
<dbReference type="InterPro" id="IPR050618">
    <property type="entry name" value="Ubq-SigPath_Reg"/>
</dbReference>
<feature type="domain" description="CTLH" evidence="3">
    <location>
        <begin position="525"/>
        <end position="575"/>
    </location>
</feature>
<dbReference type="InterPro" id="IPR006594">
    <property type="entry name" value="LisH"/>
</dbReference>
<dbReference type="InterPro" id="IPR043136">
    <property type="entry name" value="B30.2/SPRY_sf"/>
</dbReference>
<feature type="region of interest" description="Disordered" evidence="1">
    <location>
        <begin position="479"/>
        <end position="518"/>
    </location>
</feature>
<dbReference type="InterPro" id="IPR013320">
    <property type="entry name" value="ConA-like_dom_sf"/>
</dbReference>
<accession>A0A5C3QZH8</accession>
<dbReference type="EMBL" id="ML178815">
    <property type="protein sequence ID" value="TFL06220.1"/>
    <property type="molecule type" value="Genomic_DNA"/>
</dbReference>
<dbReference type="Pfam" id="PF00622">
    <property type="entry name" value="SPRY"/>
    <property type="match status" value="1"/>
</dbReference>
<dbReference type="InterPro" id="IPR003877">
    <property type="entry name" value="SPRY_dom"/>
</dbReference>
<dbReference type="PROSITE" id="PS50188">
    <property type="entry name" value="B302_SPRY"/>
    <property type="match status" value="1"/>
</dbReference>
<dbReference type="InterPro" id="IPR006595">
    <property type="entry name" value="CTLH_C"/>
</dbReference>
<keyword evidence="5" id="KW-1185">Reference proteome</keyword>
<dbReference type="Pfam" id="PF10607">
    <property type="entry name" value="CTLH"/>
    <property type="match status" value="1"/>
</dbReference>
<dbReference type="OrthoDB" id="25503at2759"/>
<feature type="domain" description="B30.2/SPRY" evidence="2">
    <location>
        <begin position="203"/>
        <end position="397"/>
    </location>
</feature>
<dbReference type="InterPro" id="IPR024964">
    <property type="entry name" value="CTLH/CRA"/>
</dbReference>
<dbReference type="InterPro" id="IPR001870">
    <property type="entry name" value="B30.2/SPRY"/>
</dbReference>
<organism evidence="4 5">
    <name type="scientific">Pterulicium gracile</name>
    <dbReference type="NCBI Taxonomy" id="1884261"/>
    <lineage>
        <taxon>Eukaryota</taxon>
        <taxon>Fungi</taxon>
        <taxon>Dikarya</taxon>
        <taxon>Basidiomycota</taxon>
        <taxon>Agaricomycotina</taxon>
        <taxon>Agaricomycetes</taxon>
        <taxon>Agaricomycetidae</taxon>
        <taxon>Agaricales</taxon>
        <taxon>Pleurotineae</taxon>
        <taxon>Pterulaceae</taxon>
        <taxon>Pterulicium</taxon>
    </lineage>
</organism>
<feature type="compositionally biased region" description="Low complexity" evidence="1">
    <location>
        <begin position="491"/>
        <end position="511"/>
    </location>
</feature>
<dbReference type="Gene3D" id="2.60.120.920">
    <property type="match status" value="1"/>
</dbReference>
<feature type="compositionally biased region" description="Low complexity" evidence="1">
    <location>
        <begin position="80"/>
        <end position="92"/>
    </location>
</feature>
<dbReference type="AlphaFoldDB" id="A0A5C3QZH8"/>
<dbReference type="PROSITE" id="PS50896">
    <property type="entry name" value="LISH"/>
    <property type="match status" value="1"/>
</dbReference>
<proteinExistence type="predicted"/>
<feature type="region of interest" description="Disordered" evidence="1">
    <location>
        <begin position="598"/>
        <end position="662"/>
    </location>
</feature>
<reference evidence="4 5" key="1">
    <citation type="journal article" date="2019" name="Nat. Ecol. Evol.">
        <title>Megaphylogeny resolves global patterns of mushroom evolution.</title>
        <authorList>
            <person name="Varga T."/>
            <person name="Krizsan K."/>
            <person name="Foldi C."/>
            <person name="Dima B."/>
            <person name="Sanchez-Garcia M."/>
            <person name="Sanchez-Ramirez S."/>
            <person name="Szollosi G.J."/>
            <person name="Szarkandi J.G."/>
            <person name="Papp V."/>
            <person name="Albert L."/>
            <person name="Andreopoulos W."/>
            <person name="Angelini C."/>
            <person name="Antonin V."/>
            <person name="Barry K.W."/>
            <person name="Bougher N.L."/>
            <person name="Buchanan P."/>
            <person name="Buyck B."/>
            <person name="Bense V."/>
            <person name="Catcheside P."/>
            <person name="Chovatia M."/>
            <person name="Cooper J."/>
            <person name="Damon W."/>
            <person name="Desjardin D."/>
            <person name="Finy P."/>
            <person name="Geml J."/>
            <person name="Haridas S."/>
            <person name="Hughes K."/>
            <person name="Justo A."/>
            <person name="Karasinski D."/>
            <person name="Kautmanova I."/>
            <person name="Kiss B."/>
            <person name="Kocsube S."/>
            <person name="Kotiranta H."/>
            <person name="LaButti K.M."/>
            <person name="Lechner B.E."/>
            <person name="Liimatainen K."/>
            <person name="Lipzen A."/>
            <person name="Lukacs Z."/>
            <person name="Mihaltcheva S."/>
            <person name="Morgado L.N."/>
            <person name="Niskanen T."/>
            <person name="Noordeloos M.E."/>
            <person name="Ohm R.A."/>
            <person name="Ortiz-Santana B."/>
            <person name="Ovrebo C."/>
            <person name="Racz N."/>
            <person name="Riley R."/>
            <person name="Savchenko A."/>
            <person name="Shiryaev A."/>
            <person name="Soop K."/>
            <person name="Spirin V."/>
            <person name="Szebenyi C."/>
            <person name="Tomsovsky M."/>
            <person name="Tulloss R.E."/>
            <person name="Uehling J."/>
            <person name="Grigoriev I.V."/>
            <person name="Vagvolgyi C."/>
            <person name="Papp T."/>
            <person name="Martin F.M."/>
            <person name="Miettinen O."/>
            <person name="Hibbett D.S."/>
            <person name="Nagy L.G."/>
        </authorList>
    </citation>
    <scope>NUCLEOTIDE SEQUENCE [LARGE SCALE GENOMIC DNA]</scope>
    <source>
        <strain evidence="4 5">CBS 309.79</strain>
    </source>
</reference>
<name>A0A5C3QZH8_9AGAR</name>
<dbReference type="PROSITE" id="PS50897">
    <property type="entry name" value="CTLH"/>
    <property type="match status" value="1"/>
</dbReference>
<evidence type="ECO:0008006" key="6">
    <source>
        <dbReference type="Google" id="ProtNLM"/>
    </source>
</evidence>
<feature type="region of interest" description="Disordered" evidence="1">
    <location>
        <begin position="1"/>
        <end position="140"/>
    </location>
</feature>
<evidence type="ECO:0000259" key="3">
    <source>
        <dbReference type="PROSITE" id="PS50897"/>
    </source>
</evidence>
<evidence type="ECO:0000313" key="4">
    <source>
        <dbReference type="EMBL" id="TFL06220.1"/>
    </source>
</evidence>
<evidence type="ECO:0000256" key="1">
    <source>
        <dbReference type="SAM" id="MobiDB-lite"/>
    </source>
</evidence>
<dbReference type="SMART" id="SM00449">
    <property type="entry name" value="SPRY"/>
    <property type="match status" value="1"/>
</dbReference>